<protein>
    <submittedName>
        <fullName evidence="3">DUF2384 domain-containing protein</fullName>
    </submittedName>
</protein>
<dbReference type="InterPro" id="IPR024467">
    <property type="entry name" value="Xre/MbcA/ParS-like_toxin-bd"/>
</dbReference>
<evidence type="ECO:0000313" key="4">
    <source>
        <dbReference type="Proteomes" id="UP000282957"/>
    </source>
</evidence>
<evidence type="ECO:0000259" key="2">
    <source>
        <dbReference type="Pfam" id="PF20432"/>
    </source>
</evidence>
<reference evidence="3 4" key="1">
    <citation type="submission" date="2019-01" db="EMBL/GenBank/DDBJ databases">
        <authorList>
            <person name="Chen W.-M."/>
        </authorList>
    </citation>
    <scope>NUCLEOTIDE SEQUENCE [LARGE SCALE GENOMIC DNA]</scope>
    <source>
        <strain evidence="3 4">CCP-6</strain>
    </source>
</reference>
<feature type="domain" description="Antitoxin Xre/MbcA/ParS-like toxin-binding" evidence="1">
    <location>
        <begin position="106"/>
        <end position="146"/>
    </location>
</feature>
<dbReference type="Pfam" id="PF09722">
    <property type="entry name" value="Xre_MbcA_ParS_C"/>
    <property type="match status" value="1"/>
</dbReference>
<dbReference type="Pfam" id="PF20432">
    <property type="entry name" value="Xre-like-HTH"/>
    <property type="match status" value="1"/>
</dbReference>
<feature type="domain" description="Antitoxin Xre-like helix-turn-helix" evidence="2">
    <location>
        <begin position="30"/>
        <end position="90"/>
    </location>
</feature>
<dbReference type="InterPro" id="IPR046847">
    <property type="entry name" value="Xre-like_HTH"/>
</dbReference>
<proteinExistence type="predicted"/>
<dbReference type="GO" id="GO:0003677">
    <property type="term" value="F:DNA binding"/>
    <property type="evidence" value="ECO:0007669"/>
    <property type="project" value="InterPro"/>
</dbReference>
<dbReference type="RefSeq" id="WP_127787289.1">
    <property type="nucleotide sequence ID" value="NZ_SACL01000003.1"/>
</dbReference>
<gene>
    <name evidence="3" type="ORF">EOD42_09460</name>
</gene>
<dbReference type="AlphaFoldDB" id="A0A437MG83"/>
<sequence>MGETQTIQPHPVTEEAFYGELYKAPVMVRIDMIKKGVRATDARQWLEIEPLGRSATLKALDLPVATFNRKVKEDGRLSPAESERVIGFARLVGQVEAMTEEAPGFDARAWLAGWLVQPLPALGHARPIDLMDTMEGQALVARTLEQAVSGAYA</sequence>
<evidence type="ECO:0000259" key="1">
    <source>
        <dbReference type="Pfam" id="PF09722"/>
    </source>
</evidence>
<name>A0A437MG83_9PROT</name>
<evidence type="ECO:0000313" key="3">
    <source>
        <dbReference type="EMBL" id="RVT96637.1"/>
    </source>
</evidence>
<dbReference type="EMBL" id="SACL01000003">
    <property type="protein sequence ID" value="RVT96637.1"/>
    <property type="molecule type" value="Genomic_DNA"/>
</dbReference>
<keyword evidence="4" id="KW-1185">Reference proteome</keyword>
<accession>A0A437MG83</accession>
<organism evidence="3 4">
    <name type="scientific">Rhodovarius crocodyli</name>
    <dbReference type="NCBI Taxonomy" id="1979269"/>
    <lineage>
        <taxon>Bacteria</taxon>
        <taxon>Pseudomonadati</taxon>
        <taxon>Pseudomonadota</taxon>
        <taxon>Alphaproteobacteria</taxon>
        <taxon>Acetobacterales</taxon>
        <taxon>Roseomonadaceae</taxon>
        <taxon>Rhodovarius</taxon>
    </lineage>
</organism>
<dbReference type="Proteomes" id="UP000282957">
    <property type="component" value="Unassembled WGS sequence"/>
</dbReference>
<dbReference type="OrthoDB" id="5918037at2"/>
<comment type="caution">
    <text evidence="3">The sequence shown here is derived from an EMBL/GenBank/DDBJ whole genome shotgun (WGS) entry which is preliminary data.</text>
</comment>